<organism evidence="1 4">
    <name type="scientific">Puccinia coronata f. sp. avenae</name>
    <dbReference type="NCBI Taxonomy" id="200324"/>
    <lineage>
        <taxon>Eukaryota</taxon>
        <taxon>Fungi</taxon>
        <taxon>Dikarya</taxon>
        <taxon>Basidiomycota</taxon>
        <taxon>Pucciniomycotina</taxon>
        <taxon>Pucciniomycetes</taxon>
        <taxon>Pucciniales</taxon>
        <taxon>Pucciniaceae</taxon>
        <taxon>Puccinia</taxon>
    </lineage>
</organism>
<proteinExistence type="predicted"/>
<dbReference type="Proteomes" id="UP000235392">
    <property type="component" value="Unassembled WGS sequence"/>
</dbReference>
<evidence type="ECO:0000313" key="3">
    <source>
        <dbReference type="Proteomes" id="UP000235388"/>
    </source>
</evidence>
<evidence type="ECO:0000313" key="4">
    <source>
        <dbReference type="Proteomes" id="UP000235392"/>
    </source>
</evidence>
<evidence type="ECO:0000313" key="1">
    <source>
        <dbReference type="EMBL" id="PLW49834.1"/>
    </source>
</evidence>
<accession>A0A2N5VIK0</accession>
<keyword evidence="3" id="KW-1185">Reference proteome</keyword>
<reference evidence="3 4" key="1">
    <citation type="submission" date="2017-11" db="EMBL/GenBank/DDBJ databases">
        <title>De novo assembly and phasing of dikaryotic genomes from two isolates of Puccinia coronata f. sp. avenae, the causal agent of oat crown rust.</title>
        <authorList>
            <person name="Miller M.E."/>
            <person name="Zhang Y."/>
            <person name="Omidvar V."/>
            <person name="Sperschneider J."/>
            <person name="Schwessinger B."/>
            <person name="Raley C."/>
            <person name="Palmer J.M."/>
            <person name="Garnica D."/>
            <person name="Upadhyaya N."/>
            <person name="Rathjen J."/>
            <person name="Taylor J.M."/>
            <person name="Park R.F."/>
            <person name="Dodds P.N."/>
            <person name="Hirsch C.D."/>
            <person name="Kianian S.F."/>
            <person name="Figueroa M."/>
        </authorList>
    </citation>
    <scope>NUCLEOTIDE SEQUENCE [LARGE SCALE GENOMIC DNA]</scope>
    <source>
        <strain evidence="2">12NC29</strain>
        <strain evidence="1">12SD80</strain>
    </source>
</reference>
<comment type="caution">
    <text evidence="1">The sequence shown here is derived from an EMBL/GenBank/DDBJ whole genome shotgun (WGS) entry which is preliminary data.</text>
</comment>
<sequence>MKNEWCAVLGNRRDVATLQTRPNSRNIIARMKVVWWPLDWNLQCLGRRQRHFPTDTSLGFSTQLSIDEARRVLQIARADIKLNPVALASGGLYELDWAAIALNQQRHLRSSRLIAISAHPRSWIGCFTSLW</sequence>
<dbReference type="Proteomes" id="UP000235388">
    <property type="component" value="Unassembled WGS sequence"/>
</dbReference>
<evidence type="ECO:0000313" key="2">
    <source>
        <dbReference type="EMBL" id="PLW57834.1"/>
    </source>
</evidence>
<name>A0A2N5VIK0_9BASI</name>
<gene>
    <name evidence="2" type="ORF">PCANC_01010</name>
    <name evidence="1" type="ORF">PCASD_01614</name>
</gene>
<dbReference type="EMBL" id="PGCJ01000007">
    <property type="protein sequence ID" value="PLW57834.1"/>
    <property type="molecule type" value="Genomic_DNA"/>
</dbReference>
<protein>
    <submittedName>
        <fullName evidence="1">Uncharacterized protein</fullName>
    </submittedName>
</protein>
<dbReference type="AlphaFoldDB" id="A0A2N5VIK0"/>
<dbReference type="EMBL" id="PGCI01000014">
    <property type="protein sequence ID" value="PLW49834.1"/>
    <property type="molecule type" value="Genomic_DNA"/>
</dbReference>